<reference evidence="1" key="1">
    <citation type="submission" date="2020-11" db="EMBL/GenBank/DDBJ databases">
        <authorList>
            <person name="Tran Van P."/>
        </authorList>
    </citation>
    <scope>NUCLEOTIDE SEQUENCE</scope>
</reference>
<gene>
    <name evidence="1" type="ORF">TGEB3V08_LOCUS2307</name>
</gene>
<evidence type="ECO:0000313" key="1">
    <source>
        <dbReference type="EMBL" id="CAD7588214.1"/>
    </source>
</evidence>
<dbReference type="EMBL" id="OE839686">
    <property type="protein sequence ID" value="CAD7588214.1"/>
    <property type="molecule type" value="Genomic_DNA"/>
</dbReference>
<protein>
    <submittedName>
        <fullName evidence="1">Uncharacterized protein</fullName>
    </submittedName>
</protein>
<accession>A0A7R9JRY8</accession>
<dbReference type="AlphaFoldDB" id="A0A7R9JRY8"/>
<proteinExistence type="predicted"/>
<name>A0A7R9JRY8_TIMGE</name>
<organism evidence="1">
    <name type="scientific">Timema genevievae</name>
    <name type="common">Walking stick</name>
    <dbReference type="NCBI Taxonomy" id="629358"/>
    <lineage>
        <taxon>Eukaryota</taxon>
        <taxon>Metazoa</taxon>
        <taxon>Ecdysozoa</taxon>
        <taxon>Arthropoda</taxon>
        <taxon>Hexapoda</taxon>
        <taxon>Insecta</taxon>
        <taxon>Pterygota</taxon>
        <taxon>Neoptera</taxon>
        <taxon>Polyneoptera</taxon>
        <taxon>Phasmatodea</taxon>
        <taxon>Timematodea</taxon>
        <taxon>Timematoidea</taxon>
        <taxon>Timematidae</taxon>
        <taxon>Timema</taxon>
    </lineage>
</organism>
<sequence>MIDRLRGLTVRVPGTRPRGTEFDFWRFCILCEAMGLDRAGKTHIRHSFVAISPLVAIGDKSKCTLICVERESGKPIWKTTINTLDRDSNLDIPVTGSLVYCESSTLDHAATEAGRSISSCVSDVLRFNDRLHGSAPHFPGGMLSMFLNASGYTSQHPTGADESSREQCSALLRCGPCSHLPPEINVRELPNFVFKGLGSVLAFAWRESGKLFWKKTPSVHPTEIRILISPSSVVYFESSAFDHPATETRKCTHICVEGEWKTTLEKHLSVPDRDSNLDLSVIGSLVYCNTISLDDAATEAAIPYIPINSVKDRSLPLKEGVWSLDIGEPLLDPEHTNDLFLACKERLHAKDVYPNLRGGRVEKSFGKTTRSRPDRDSNFYLSVIGSLVYSESSAFDHAATEAVSSLTLVGSQMKVISLVRSGLLVTGIEYSLASTQRLPSSLRTIISPKRVPFYTPQQ</sequence>